<dbReference type="GeneID" id="857133"/>
<organism evidence="2 3">
    <name type="scientific">Guillardia theta</name>
    <name type="common">Cryptophyte</name>
    <name type="synonym">Cryptomonas phi</name>
    <dbReference type="NCBI Taxonomy" id="55529"/>
    <lineage>
        <taxon>Eukaryota</taxon>
        <taxon>Cryptophyceae</taxon>
        <taxon>Pyrenomonadales</taxon>
        <taxon>Geminigeraceae</taxon>
        <taxon>Guillardia</taxon>
    </lineage>
</organism>
<evidence type="ECO:0000313" key="2">
    <source>
        <dbReference type="EMBL" id="AAK39648.1"/>
    </source>
</evidence>
<sequence length="274" mass="32599">MKIKQNKIIFLNLKYFNASNLGNKFILYFLAYLSLSIKILFLHGNFIHNQLNFLFDSNLYFHYVKPKIKSLKSTSNKKIDLFENEKKQINIKVKKKLNSIDNILINNHGVSKLTINRSNFKKNSKIDKEISRLFQKKKLNENFQIERDKLIKFKKIGLKYSESNLLMFQKTAHSINMFAQNSIIFKINFVNQYYDSVKNAIHFFDESKLEVCLNKNFLSPIKYKKLSVNRLQKLFLNKEYNFLINELIISKFFLLIQINSSSHLYLLKKKKVVL</sequence>
<keyword evidence="1" id="KW-0812">Transmembrane</keyword>
<evidence type="ECO:0000313" key="3">
    <source>
        <dbReference type="Proteomes" id="UP000242167"/>
    </source>
</evidence>
<feature type="transmembrane region" description="Helical" evidence="1">
    <location>
        <begin position="21"/>
        <end position="42"/>
    </location>
</feature>
<keyword evidence="2" id="KW-0542">Nucleomorph</keyword>
<evidence type="ECO:0000256" key="1">
    <source>
        <dbReference type="SAM" id="Phobius"/>
    </source>
</evidence>
<keyword evidence="1" id="KW-0472">Membrane</keyword>
<keyword evidence="1" id="KW-1133">Transmembrane helix</keyword>
<gene>
    <name evidence="2" type="primary">orf274</name>
</gene>
<name>Q98SD6_GUITH</name>
<proteinExistence type="predicted"/>
<accession>Q98SD6</accession>
<protein>
    <submittedName>
        <fullName evidence="2">Uncharacterized protein</fullName>
    </submittedName>
</protein>
<dbReference type="PIR" id="B90119">
    <property type="entry name" value="B90119"/>
</dbReference>
<dbReference type="RefSeq" id="XP_001713339.1">
    <property type="nucleotide sequence ID" value="XM_001713287.1"/>
</dbReference>
<geneLocation type="nucleomorph" evidence="2"/>
<reference evidence="2 3" key="1">
    <citation type="journal article" date="2001" name="Nature">
        <title>The highly reduced genome of an enslaved algal nucleus.</title>
        <authorList>
            <person name="Douglas S."/>
            <person name="Zauner S."/>
            <person name="Fraunholz M."/>
            <person name="Beaton M."/>
            <person name="Penny S."/>
            <person name="Deng L."/>
            <person name="Wu X."/>
            <person name="Reith M."/>
            <person name="Cavalier-Smith T."/>
            <person name="Maier U."/>
        </authorList>
    </citation>
    <scope>NUCLEOTIDE SEQUENCE [LARGE SCALE GENOMIC DNA]</scope>
</reference>
<dbReference type="AlphaFoldDB" id="Q98SD6"/>
<dbReference type="Proteomes" id="UP000242167">
    <property type="component" value="Nucleomorph 3"/>
</dbReference>
<dbReference type="EMBL" id="AF083031">
    <property type="protein sequence ID" value="AAK39648.1"/>
    <property type="molecule type" value="Genomic_DNA"/>
</dbReference>